<protein>
    <submittedName>
        <fullName evidence="6">Transcriptional regulator, TetR family</fullName>
    </submittedName>
</protein>
<reference evidence="6 7" key="1">
    <citation type="journal article" date="2014" name="Front. Genet.">
        <title>Genome and metabolic network of "Candidatus Phaeomarinobacter ectocarpi" Ec32, a new candidate genus of Alphaproteobacteria frequently associated with brown algae.</title>
        <authorList>
            <person name="Dittami S.M."/>
            <person name="Barbeyron T."/>
            <person name="Boyen C."/>
            <person name="Cambefort J."/>
            <person name="Collet G."/>
            <person name="Delage L."/>
            <person name="Gobet A."/>
            <person name="Groisillier A."/>
            <person name="Leblanc C."/>
            <person name="Michel G."/>
            <person name="Scornet D."/>
            <person name="Siegel A."/>
            <person name="Tapia J.E."/>
            <person name="Tonon T."/>
        </authorList>
    </citation>
    <scope>NUCLEOTIDE SEQUENCE [LARGE SCALE GENOMIC DNA]</scope>
    <source>
        <strain evidence="6 7">Ec32</strain>
    </source>
</reference>
<dbReference type="Pfam" id="PF00440">
    <property type="entry name" value="TetR_N"/>
    <property type="match status" value="1"/>
</dbReference>
<evidence type="ECO:0000256" key="4">
    <source>
        <dbReference type="PROSITE-ProRule" id="PRU00335"/>
    </source>
</evidence>
<dbReference type="GO" id="GO:0000976">
    <property type="term" value="F:transcription cis-regulatory region binding"/>
    <property type="evidence" value="ECO:0007669"/>
    <property type="project" value="TreeGrafter"/>
</dbReference>
<organism evidence="6 7">
    <name type="scientific">Candidatus Phaeomarinibacter ectocarpi</name>
    <dbReference type="NCBI Taxonomy" id="1458461"/>
    <lineage>
        <taxon>Bacteria</taxon>
        <taxon>Pseudomonadati</taxon>
        <taxon>Pseudomonadota</taxon>
        <taxon>Alphaproteobacteria</taxon>
        <taxon>Hyphomicrobiales</taxon>
        <taxon>Parvibaculaceae</taxon>
        <taxon>Candidatus Phaeomarinibacter</taxon>
    </lineage>
</organism>
<dbReference type="OrthoDB" id="7056813at2"/>
<dbReference type="InterPro" id="IPR001647">
    <property type="entry name" value="HTH_TetR"/>
</dbReference>
<feature type="DNA-binding region" description="H-T-H motif" evidence="4">
    <location>
        <begin position="29"/>
        <end position="48"/>
    </location>
</feature>
<keyword evidence="2 4" id="KW-0238">DNA-binding</keyword>
<name>X5MCZ2_9HYPH</name>
<evidence type="ECO:0000256" key="1">
    <source>
        <dbReference type="ARBA" id="ARBA00023015"/>
    </source>
</evidence>
<evidence type="ECO:0000259" key="5">
    <source>
        <dbReference type="PROSITE" id="PS50977"/>
    </source>
</evidence>
<proteinExistence type="predicted"/>
<dbReference type="PROSITE" id="PS50977">
    <property type="entry name" value="HTH_TETR_2"/>
    <property type="match status" value="1"/>
</dbReference>
<keyword evidence="3" id="KW-0804">Transcription</keyword>
<keyword evidence="7" id="KW-1185">Reference proteome</keyword>
<dbReference type="InterPro" id="IPR025996">
    <property type="entry name" value="MT1864/Rv1816-like_C"/>
</dbReference>
<sequence>MSYHHGSLRKDLIQRAAEVIASDGIEKLSLRALARDLGVSHSAPARHFKDKTSLIKALAKESFGVLIAELDAATDRAGSDPMARYNAIGKALVHFALARPAYFRAMTHPDVRDRSDKELVDMHAAYMTRLLDAARAAQAAGWLPGKTPEFAVLYSTAAANGISQLLTNVMDKSLLAGIDPIALGDEVIDLVVAPTSTPSNSSKGDAS</sequence>
<dbReference type="PANTHER" id="PTHR30055:SF220">
    <property type="entry name" value="TETR-FAMILY REGULATORY PROTEIN"/>
    <property type="match status" value="1"/>
</dbReference>
<accession>X5MCZ2</accession>
<feature type="domain" description="HTH tetR-type" evidence="5">
    <location>
        <begin position="6"/>
        <end position="66"/>
    </location>
</feature>
<dbReference type="InterPro" id="IPR009057">
    <property type="entry name" value="Homeodomain-like_sf"/>
</dbReference>
<dbReference type="PANTHER" id="PTHR30055">
    <property type="entry name" value="HTH-TYPE TRANSCRIPTIONAL REGULATOR RUTR"/>
    <property type="match status" value="1"/>
</dbReference>
<dbReference type="STRING" id="1458461.BN1012_Phect1473"/>
<gene>
    <name evidence="6" type="ORF">BN1012_Phect1473</name>
</gene>
<dbReference type="Proteomes" id="UP000032160">
    <property type="component" value="Chromosome I"/>
</dbReference>
<evidence type="ECO:0000313" key="6">
    <source>
        <dbReference type="EMBL" id="CDO59687.1"/>
    </source>
</evidence>
<evidence type="ECO:0000313" key="7">
    <source>
        <dbReference type="Proteomes" id="UP000032160"/>
    </source>
</evidence>
<dbReference type="AlphaFoldDB" id="X5MCZ2"/>
<dbReference type="InterPro" id="IPR050109">
    <property type="entry name" value="HTH-type_TetR-like_transc_reg"/>
</dbReference>
<dbReference type="HOGENOM" id="CLU_069356_40_0_5"/>
<dbReference type="KEGG" id="pect:BN1012_Phect1473"/>
<dbReference type="InterPro" id="IPR036271">
    <property type="entry name" value="Tet_transcr_reg_TetR-rel_C_sf"/>
</dbReference>
<keyword evidence="1" id="KW-0805">Transcription regulation</keyword>
<dbReference type="SUPFAM" id="SSF46689">
    <property type="entry name" value="Homeodomain-like"/>
    <property type="match status" value="1"/>
</dbReference>
<dbReference type="GO" id="GO:0003700">
    <property type="term" value="F:DNA-binding transcription factor activity"/>
    <property type="evidence" value="ECO:0007669"/>
    <property type="project" value="TreeGrafter"/>
</dbReference>
<dbReference type="Gene3D" id="1.10.357.10">
    <property type="entry name" value="Tetracycline Repressor, domain 2"/>
    <property type="match status" value="1"/>
</dbReference>
<dbReference type="EMBL" id="HG966617">
    <property type="protein sequence ID" value="CDO59687.1"/>
    <property type="molecule type" value="Genomic_DNA"/>
</dbReference>
<dbReference type="RefSeq" id="WP_052535470.1">
    <property type="nucleotide sequence ID" value="NZ_HG966617.1"/>
</dbReference>
<dbReference type="Pfam" id="PF13305">
    <property type="entry name" value="TetR_C_33"/>
    <property type="match status" value="1"/>
</dbReference>
<dbReference type="SUPFAM" id="SSF48498">
    <property type="entry name" value="Tetracyclin repressor-like, C-terminal domain"/>
    <property type="match status" value="1"/>
</dbReference>
<evidence type="ECO:0000256" key="2">
    <source>
        <dbReference type="ARBA" id="ARBA00023125"/>
    </source>
</evidence>
<evidence type="ECO:0000256" key="3">
    <source>
        <dbReference type="ARBA" id="ARBA00023163"/>
    </source>
</evidence>